<organism evidence="11 12">
    <name type="scientific">Microbacterium trichothecenolyticum</name>
    <name type="common">Aureobacterium trichothecenolyticum</name>
    <dbReference type="NCBI Taxonomy" id="69370"/>
    <lineage>
        <taxon>Bacteria</taxon>
        <taxon>Bacillati</taxon>
        <taxon>Actinomycetota</taxon>
        <taxon>Actinomycetes</taxon>
        <taxon>Micrococcales</taxon>
        <taxon>Microbacteriaceae</taxon>
        <taxon>Microbacterium</taxon>
    </lineage>
</organism>
<accession>A0A0M2HGD6</accession>
<dbReference type="Proteomes" id="UP000034098">
    <property type="component" value="Unassembled WGS sequence"/>
</dbReference>
<comment type="caution">
    <text evidence="11">The sequence shown here is derived from an EMBL/GenBank/DDBJ whole genome shotgun (WGS) entry which is preliminary data.</text>
</comment>
<dbReference type="PANTHER" id="PTHR43722:SF1">
    <property type="entry name" value="PROLINE IMINOPEPTIDASE"/>
    <property type="match status" value="1"/>
</dbReference>
<keyword evidence="5" id="KW-0963">Cytoplasm</keyword>
<comment type="similarity">
    <text evidence="3 8">Belongs to the peptidase S33 family.</text>
</comment>
<feature type="compositionally biased region" description="Acidic residues" evidence="9">
    <location>
        <begin position="335"/>
        <end position="346"/>
    </location>
</feature>
<feature type="compositionally biased region" description="Low complexity" evidence="9">
    <location>
        <begin position="347"/>
        <end position="365"/>
    </location>
</feature>
<keyword evidence="6 8" id="KW-0645">Protease</keyword>
<proteinExistence type="inferred from homology"/>
<gene>
    <name evidence="11" type="primary">pip_1</name>
    <name evidence="11" type="ORF">RS82_01213</name>
</gene>
<sequence>MNEHLDDILYPPIEPYDTGTLIAGEGNRIAYEQSGNPEGKPVVFLHGGPGAGTSAWHRRFFDPERYRIILLDQRGCGRSTPHASEPDADLRHNTTWHLVADIELLRKNLGIERWQVFGGSWGSALALAYAEAHPQAVTEIVLRGIFTLRRHELEWFYEGGAASIVPDLWEDFIAPIPILERSQLMQAYHRRLSDPDPAVHVPAAVAWSRWEAANLTLLPDDELIEAMTEPRAAVAFARIENHYFLHGGWFEPEQLIANVGRIRDIPAVIVQGRYDVCTPAMTAWDLHRAWPEADFVMIPDAAHAASEPGIASALRAATDRFAEQTPAEKTQAPAEDAEAPAEDAEAPAEATEAPADEPGAAGIAAESEEVPESADPEGEPTEEESDTSESAMDEPDEPESEAESSAPEADLEADDPDDAPDPEAAPHAEPALRRERIRKGSKKRKDTAGL</sequence>
<dbReference type="EC" id="3.4.11.5" evidence="8"/>
<protein>
    <recommendedName>
        <fullName evidence="8">Proline iminopeptidase</fullName>
        <ecNumber evidence="8">3.4.11.5</ecNumber>
    </recommendedName>
</protein>
<name>A0A0M2HGD6_MICTR</name>
<dbReference type="GO" id="GO:0004177">
    <property type="term" value="F:aminopeptidase activity"/>
    <property type="evidence" value="ECO:0007669"/>
    <property type="project" value="UniProtKB-KW"/>
</dbReference>
<dbReference type="Gene3D" id="3.40.50.1820">
    <property type="entry name" value="alpha/beta hydrolase"/>
    <property type="match status" value="1"/>
</dbReference>
<dbReference type="PATRIC" id="fig|69370.6.peg.1246"/>
<dbReference type="Pfam" id="PF00561">
    <property type="entry name" value="Abhydrolase_1"/>
    <property type="match status" value="1"/>
</dbReference>
<evidence type="ECO:0000256" key="6">
    <source>
        <dbReference type="ARBA" id="ARBA00022670"/>
    </source>
</evidence>
<feature type="compositionally biased region" description="Basic residues" evidence="9">
    <location>
        <begin position="435"/>
        <end position="450"/>
    </location>
</feature>
<dbReference type="EMBL" id="JYJA01000029">
    <property type="protein sequence ID" value="KJL43837.1"/>
    <property type="molecule type" value="Genomic_DNA"/>
</dbReference>
<evidence type="ECO:0000256" key="2">
    <source>
        <dbReference type="ARBA" id="ARBA00004496"/>
    </source>
</evidence>
<keyword evidence="4 8" id="KW-0031">Aminopeptidase</keyword>
<dbReference type="InterPro" id="IPR000073">
    <property type="entry name" value="AB_hydrolase_1"/>
</dbReference>
<evidence type="ECO:0000313" key="11">
    <source>
        <dbReference type="EMBL" id="KJL43837.1"/>
    </source>
</evidence>
<feature type="compositionally biased region" description="Basic and acidic residues" evidence="9">
    <location>
        <begin position="424"/>
        <end position="434"/>
    </location>
</feature>
<dbReference type="AlphaFoldDB" id="A0A0M2HGD6"/>
<dbReference type="PRINTS" id="PR00111">
    <property type="entry name" value="ABHYDROLASE"/>
</dbReference>
<dbReference type="SUPFAM" id="SSF53474">
    <property type="entry name" value="alpha/beta-Hydrolases"/>
    <property type="match status" value="1"/>
</dbReference>
<feature type="compositionally biased region" description="Acidic residues" evidence="9">
    <location>
        <begin position="366"/>
        <end position="402"/>
    </location>
</feature>
<dbReference type="InterPro" id="IPR005944">
    <property type="entry name" value="Pro_iminopeptidase"/>
</dbReference>
<evidence type="ECO:0000256" key="3">
    <source>
        <dbReference type="ARBA" id="ARBA00010088"/>
    </source>
</evidence>
<feature type="compositionally biased region" description="Acidic residues" evidence="9">
    <location>
        <begin position="409"/>
        <end position="421"/>
    </location>
</feature>
<reference evidence="11 12" key="1">
    <citation type="submission" date="2015-02" db="EMBL/GenBank/DDBJ databases">
        <title>Draft genome sequences of ten Microbacterium spp. with emphasis on heavy metal contaminated environments.</title>
        <authorList>
            <person name="Corretto E."/>
        </authorList>
    </citation>
    <scope>NUCLEOTIDE SEQUENCE [LARGE SCALE GENOMIC DNA]</scope>
    <source>
        <strain evidence="11 12">DSM 8608</strain>
    </source>
</reference>
<dbReference type="InterPro" id="IPR002410">
    <property type="entry name" value="Peptidase_S33"/>
</dbReference>
<dbReference type="PRINTS" id="PR00793">
    <property type="entry name" value="PROAMNOPTASE"/>
</dbReference>
<evidence type="ECO:0000256" key="8">
    <source>
        <dbReference type="RuleBase" id="RU003421"/>
    </source>
</evidence>
<evidence type="ECO:0000259" key="10">
    <source>
        <dbReference type="Pfam" id="PF00561"/>
    </source>
</evidence>
<evidence type="ECO:0000256" key="1">
    <source>
        <dbReference type="ARBA" id="ARBA00001585"/>
    </source>
</evidence>
<dbReference type="GO" id="GO:0006508">
    <property type="term" value="P:proteolysis"/>
    <property type="evidence" value="ECO:0007669"/>
    <property type="project" value="UniProtKB-KW"/>
</dbReference>
<dbReference type="PANTHER" id="PTHR43722">
    <property type="entry name" value="PROLINE IMINOPEPTIDASE"/>
    <property type="match status" value="1"/>
</dbReference>
<dbReference type="NCBIfam" id="TIGR01249">
    <property type="entry name" value="pro_imino_pep_1"/>
    <property type="match status" value="1"/>
</dbReference>
<feature type="domain" description="AB hydrolase-1" evidence="10">
    <location>
        <begin position="40"/>
        <end position="306"/>
    </location>
</feature>
<keyword evidence="7 8" id="KW-0378">Hydrolase</keyword>
<feature type="region of interest" description="Disordered" evidence="9">
    <location>
        <begin position="322"/>
        <end position="450"/>
    </location>
</feature>
<evidence type="ECO:0000256" key="4">
    <source>
        <dbReference type="ARBA" id="ARBA00022438"/>
    </source>
</evidence>
<evidence type="ECO:0000256" key="7">
    <source>
        <dbReference type="ARBA" id="ARBA00022801"/>
    </source>
</evidence>
<evidence type="ECO:0000256" key="9">
    <source>
        <dbReference type="SAM" id="MobiDB-lite"/>
    </source>
</evidence>
<keyword evidence="12" id="KW-1185">Reference proteome</keyword>
<dbReference type="GO" id="GO:0005737">
    <property type="term" value="C:cytoplasm"/>
    <property type="evidence" value="ECO:0007669"/>
    <property type="project" value="UniProtKB-SubCell"/>
</dbReference>
<evidence type="ECO:0000256" key="5">
    <source>
        <dbReference type="ARBA" id="ARBA00022490"/>
    </source>
</evidence>
<dbReference type="InterPro" id="IPR029058">
    <property type="entry name" value="AB_hydrolase_fold"/>
</dbReference>
<comment type="catalytic activity">
    <reaction evidence="1 8">
        <text>Release of N-terminal proline from a peptide.</text>
        <dbReference type="EC" id="3.4.11.5"/>
    </reaction>
</comment>
<comment type="subcellular location">
    <subcellularLocation>
        <location evidence="2">Cytoplasm</location>
    </subcellularLocation>
</comment>
<evidence type="ECO:0000313" key="12">
    <source>
        <dbReference type="Proteomes" id="UP000034098"/>
    </source>
</evidence>